<dbReference type="KEGG" id="chih:GWR21_10595"/>
<dbReference type="AlphaFoldDB" id="A0A6B9ZD01"/>
<sequence>MFDIIPIAMLKALYNFVLLACLCPLFSYGLYPSPVDTVPQLHLSVGSKKAGICFGNAPLYSGLRFNVVNSEVRRTNGLDVSVYNHDDKSDTEHTSNGISLAVIYNMVVISNGISIGGILNLIGTENGIAIGGIANILDKQNGISLSGMFTRVDTVNGLAISLCALTSMDFKKHNNRVNGVAIAGWLLNLSQVNGIALAAMNKSEVLRGVSIGVYNKSEKLRGIQVGLFNIAENNPRLFRRLPFFNMHLRK</sequence>
<evidence type="ECO:0000313" key="2">
    <source>
        <dbReference type="EMBL" id="QHS60027.1"/>
    </source>
</evidence>
<keyword evidence="1" id="KW-0472">Membrane</keyword>
<dbReference type="RefSeq" id="WP_162331721.1">
    <property type="nucleotide sequence ID" value="NZ_CP048113.1"/>
</dbReference>
<reference evidence="2 3" key="1">
    <citation type="submission" date="2020-01" db="EMBL/GenBank/DDBJ databases">
        <title>Complete genome sequence of Chitinophaga sp. H33E-04 isolated from quinoa roots.</title>
        <authorList>
            <person name="Weon H.-Y."/>
            <person name="Lee S.A."/>
        </authorList>
    </citation>
    <scope>NUCLEOTIDE SEQUENCE [LARGE SCALE GENOMIC DNA]</scope>
    <source>
        <strain evidence="2 3">H33E-04</strain>
    </source>
</reference>
<name>A0A6B9ZD01_9BACT</name>
<dbReference type="Proteomes" id="UP000476411">
    <property type="component" value="Chromosome"/>
</dbReference>
<gene>
    <name evidence="2" type="ORF">GWR21_10595</name>
</gene>
<organism evidence="2 3">
    <name type="scientific">Chitinophaga agri</name>
    <dbReference type="NCBI Taxonomy" id="2703787"/>
    <lineage>
        <taxon>Bacteria</taxon>
        <taxon>Pseudomonadati</taxon>
        <taxon>Bacteroidota</taxon>
        <taxon>Chitinophagia</taxon>
        <taxon>Chitinophagales</taxon>
        <taxon>Chitinophagaceae</taxon>
        <taxon>Chitinophaga</taxon>
    </lineage>
</organism>
<dbReference type="EMBL" id="CP048113">
    <property type="protein sequence ID" value="QHS60027.1"/>
    <property type="molecule type" value="Genomic_DNA"/>
</dbReference>
<protein>
    <submittedName>
        <fullName evidence="2">Uncharacterized protein</fullName>
    </submittedName>
</protein>
<evidence type="ECO:0000313" key="3">
    <source>
        <dbReference type="Proteomes" id="UP000476411"/>
    </source>
</evidence>
<proteinExistence type="predicted"/>
<keyword evidence="1" id="KW-1133">Transmembrane helix</keyword>
<feature type="transmembrane region" description="Helical" evidence="1">
    <location>
        <begin position="12"/>
        <end position="31"/>
    </location>
</feature>
<evidence type="ECO:0000256" key="1">
    <source>
        <dbReference type="SAM" id="Phobius"/>
    </source>
</evidence>
<accession>A0A6B9ZD01</accession>
<keyword evidence="3" id="KW-1185">Reference proteome</keyword>
<keyword evidence="1" id="KW-0812">Transmembrane</keyword>
<dbReference type="InterPro" id="IPR058093">
    <property type="entry name" value="LA_2272-like"/>
</dbReference>
<dbReference type="NCBIfam" id="NF047436">
    <property type="entry name" value="LA_2272_repeat"/>
    <property type="match status" value="1"/>
</dbReference>